<feature type="region of interest" description="Disordered" evidence="4">
    <location>
        <begin position="51"/>
        <end position="90"/>
    </location>
</feature>
<dbReference type="Pfam" id="PF00535">
    <property type="entry name" value="Glycos_transf_2"/>
    <property type="match status" value="1"/>
</dbReference>
<dbReference type="Gene3D" id="3.90.550.10">
    <property type="entry name" value="Spore Coat Polysaccharide Biosynthesis Protein SpsA, Chain A"/>
    <property type="match status" value="1"/>
</dbReference>
<comment type="caution">
    <text evidence="6">The sequence shown here is derived from an EMBL/GenBank/DDBJ whole genome shotgun (WGS) entry which is preliminary data.</text>
</comment>
<keyword evidence="7" id="KW-1185">Reference proteome</keyword>
<dbReference type="GO" id="GO:0016757">
    <property type="term" value="F:glycosyltransferase activity"/>
    <property type="evidence" value="ECO:0007669"/>
    <property type="project" value="UniProtKB-KW"/>
</dbReference>
<evidence type="ECO:0000256" key="3">
    <source>
        <dbReference type="SAM" id="Coils"/>
    </source>
</evidence>
<reference evidence="6 7" key="1">
    <citation type="journal article" date="2017" name="BMC Genomics">
        <title>Comparative genomic and phylogenomic analyses of the Bifidobacteriaceae family.</title>
        <authorList>
            <person name="Lugli G.A."/>
            <person name="Milani C."/>
            <person name="Turroni F."/>
            <person name="Duranti S."/>
            <person name="Mancabelli L."/>
            <person name="Mangifesta M."/>
            <person name="Ferrario C."/>
            <person name="Modesto M."/>
            <person name="Mattarelli P."/>
            <person name="Jiri K."/>
            <person name="van Sinderen D."/>
            <person name="Ventura M."/>
        </authorList>
    </citation>
    <scope>NUCLEOTIDE SEQUENCE [LARGE SCALE GENOMIC DNA]</scope>
    <source>
        <strain evidence="6 7">DSM 100201</strain>
    </source>
</reference>
<dbReference type="InterPro" id="IPR001173">
    <property type="entry name" value="Glyco_trans_2-like"/>
</dbReference>
<keyword evidence="3" id="KW-0175">Coiled coil</keyword>
<dbReference type="Proteomes" id="UP000216444">
    <property type="component" value="Unassembled WGS sequence"/>
</dbReference>
<dbReference type="InterPro" id="IPR029044">
    <property type="entry name" value="Nucleotide-diphossugar_trans"/>
</dbReference>
<evidence type="ECO:0000313" key="6">
    <source>
        <dbReference type="EMBL" id="OZG57414.1"/>
    </source>
</evidence>
<feature type="coiled-coil region" evidence="3">
    <location>
        <begin position="441"/>
        <end position="471"/>
    </location>
</feature>
<keyword evidence="1" id="KW-0328">Glycosyltransferase</keyword>
<organism evidence="6 7">
    <name type="scientific">Bifidobacterium tissieri</name>
    <dbReference type="NCBI Taxonomy" id="1630162"/>
    <lineage>
        <taxon>Bacteria</taxon>
        <taxon>Bacillati</taxon>
        <taxon>Actinomycetota</taxon>
        <taxon>Actinomycetes</taxon>
        <taxon>Bifidobacteriales</taxon>
        <taxon>Bifidobacteriaceae</taxon>
        <taxon>Bifidobacterium</taxon>
    </lineage>
</organism>
<dbReference type="AlphaFoldDB" id="A0A261FE43"/>
<evidence type="ECO:0000256" key="4">
    <source>
        <dbReference type="SAM" id="MobiDB-lite"/>
    </source>
</evidence>
<dbReference type="PANTHER" id="PTHR22916">
    <property type="entry name" value="GLYCOSYLTRANSFERASE"/>
    <property type="match status" value="1"/>
</dbReference>
<feature type="domain" description="Glycosyltransferase 2-like" evidence="5">
    <location>
        <begin position="101"/>
        <end position="229"/>
    </location>
</feature>
<dbReference type="EMBL" id="MWWV01000009">
    <property type="protein sequence ID" value="OZG57414.1"/>
    <property type="molecule type" value="Genomic_DNA"/>
</dbReference>
<evidence type="ECO:0000259" key="5">
    <source>
        <dbReference type="Pfam" id="PF00535"/>
    </source>
</evidence>
<feature type="region of interest" description="Disordered" evidence="4">
    <location>
        <begin position="1"/>
        <end position="22"/>
    </location>
</feature>
<gene>
    <name evidence="6" type="ORF">BTIS_1508</name>
</gene>
<keyword evidence="2 6" id="KW-0808">Transferase</keyword>
<evidence type="ECO:0000313" key="7">
    <source>
        <dbReference type="Proteomes" id="UP000216444"/>
    </source>
</evidence>
<evidence type="ECO:0000256" key="1">
    <source>
        <dbReference type="ARBA" id="ARBA00022676"/>
    </source>
</evidence>
<dbReference type="PANTHER" id="PTHR22916:SF51">
    <property type="entry name" value="GLYCOSYLTRANSFERASE EPSH-RELATED"/>
    <property type="match status" value="1"/>
</dbReference>
<proteinExistence type="predicted"/>
<sequence length="474" mass="53746">MSRNGMTIVTNNNGDDGESDSDETCLDAVICNRDIPKLRLTVPDLPVLKLPDMGNQLRRKSGRQTRQSSQDSQRHGLDGSAGSANSEPLVSDRLGERPLVSVIVPIYKVERYLDECVSGIVNQTYRNLEIILVDDGSPDDCPRMCDEWAAKDERIRVIHKPNGGLSDARNAGLAQATGDCIYFVDSDDAVAPNLVERSVDTMREYEADLVMFKFDTISENGKPLLSDYKHNDFDEIVVLTPQEALKAQVKAEIDGYFWSFMATANIYKDHDFSFPVGRKIEDMARICNVIGEATLIVRIPEVLYHYRLRGGSIMSSWTPQLPIDWAKAADDREEYIVSRYPELKTFMTMQQLTFFANLDYETIRQSLGARLGLDPEEADRLRRRIEGLEHDVVDAGEEVPESTRKLIDMLRDGLRDGVTDNVADNFADNFKEMREEWHRISASWRGSIREAREAKEEAREEARIARQIQKTAVE</sequence>
<name>A0A261FE43_9BIFI</name>
<protein>
    <submittedName>
        <fullName evidence="6">Family 2 glycosyl transferase</fullName>
    </submittedName>
</protein>
<accession>A0A261FE43</accession>
<evidence type="ECO:0000256" key="2">
    <source>
        <dbReference type="ARBA" id="ARBA00022679"/>
    </source>
</evidence>
<dbReference type="SUPFAM" id="SSF53448">
    <property type="entry name" value="Nucleotide-diphospho-sugar transferases"/>
    <property type="match status" value="1"/>
</dbReference>